<dbReference type="GO" id="GO:0000139">
    <property type="term" value="C:Golgi membrane"/>
    <property type="evidence" value="ECO:0007669"/>
    <property type="project" value="UniProtKB-SubCell"/>
</dbReference>
<evidence type="ECO:0000256" key="1">
    <source>
        <dbReference type="ARBA" id="ARBA00004323"/>
    </source>
</evidence>
<keyword evidence="2 8" id="KW-0812">Transmembrane</keyword>
<dbReference type="Gene3D" id="3.90.550.10">
    <property type="entry name" value="Spore Coat Polysaccharide Biosynthesis Protein SpsA, Chain A"/>
    <property type="match status" value="1"/>
</dbReference>
<evidence type="ECO:0000313" key="9">
    <source>
        <dbReference type="EMBL" id="CAL5134173.1"/>
    </source>
</evidence>
<dbReference type="GO" id="GO:0042285">
    <property type="term" value="F:xylosyltransferase activity"/>
    <property type="evidence" value="ECO:0007669"/>
    <property type="project" value="TreeGrafter"/>
</dbReference>
<evidence type="ECO:0000256" key="5">
    <source>
        <dbReference type="ARBA" id="ARBA00023034"/>
    </source>
</evidence>
<evidence type="ECO:0000256" key="6">
    <source>
        <dbReference type="ARBA" id="ARBA00023136"/>
    </source>
</evidence>
<evidence type="ECO:0000256" key="7">
    <source>
        <dbReference type="ARBA" id="ARBA00023180"/>
    </source>
</evidence>
<keyword evidence="4 8" id="KW-1133">Transmembrane helix</keyword>
<sequence length="411" mass="48091">MILKKTSNLHISGQSNLLRRRGFILGTLIVLCYVLVFYEIYLTHTFTSTVQYHYYYENVTIEDPSAIHICMILRGKKTVNRGITMLKSILYYQGRMNGHGDNCRLQHLMRSERLCQGALTPRYRPLKFHIIGDSDARNTTRFYFERLSLSSFKWYLYNIEDYLPKFSHVPTLHAAGSTPLLKLMIPEILPANVLKAIVIDSDLLFNDNIVDLWDHFDRFDEDQAYGCAWEQRGFYRDCKDAPSPPLPWHGLNSGVQLMDLVKMRQMYWHSLWRNAAGSFLRWRLVLGQTHQDILNSIIRHYPRILYRLPCEWNVQLCYPPQPNCCPVVWYTKLANEADCVSRPGEYGSEIRPNMAKIIHFNTHPKPEGEAWDNSSEFPKIRINSSYTTQEMKSQFFVVYESFKAVPLSCFT</sequence>
<comment type="caution">
    <text evidence="9">The sequence shown here is derived from an EMBL/GenBank/DDBJ whole genome shotgun (WGS) entry which is preliminary data.</text>
</comment>
<dbReference type="SUPFAM" id="SSF53448">
    <property type="entry name" value="Nucleotide-diphospho-sugar transferases"/>
    <property type="match status" value="1"/>
</dbReference>
<dbReference type="InterPro" id="IPR029044">
    <property type="entry name" value="Nucleotide-diphossugar_trans"/>
</dbReference>
<keyword evidence="6 8" id="KW-0472">Membrane</keyword>
<dbReference type="EMBL" id="CAXLJL010000179">
    <property type="protein sequence ID" value="CAL5134173.1"/>
    <property type="molecule type" value="Genomic_DNA"/>
</dbReference>
<keyword evidence="3" id="KW-0735">Signal-anchor</keyword>
<proteinExistence type="predicted"/>
<dbReference type="InterPro" id="IPR051292">
    <property type="entry name" value="Xyl/GlcA_transferase"/>
</dbReference>
<feature type="transmembrane region" description="Helical" evidence="8">
    <location>
        <begin position="21"/>
        <end position="41"/>
    </location>
</feature>
<evidence type="ECO:0000313" key="10">
    <source>
        <dbReference type="Proteomes" id="UP001497525"/>
    </source>
</evidence>
<dbReference type="PANTHER" id="PTHR12270">
    <property type="entry name" value="GLYCOSYLTRANSFERASE-RELATED"/>
    <property type="match status" value="1"/>
</dbReference>
<dbReference type="AlphaFoldDB" id="A0AAV2TG86"/>
<keyword evidence="5" id="KW-0333">Golgi apparatus</keyword>
<evidence type="ECO:0000256" key="3">
    <source>
        <dbReference type="ARBA" id="ARBA00022968"/>
    </source>
</evidence>
<organism evidence="9 10">
    <name type="scientific">Calicophoron daubneyi</name>
    <name type="common">Rumen fluke</name>
    <name type="synonym">Paramphistomum daubneyi</name>
    <dbReference type="NCBI Taxonomy" id="300641"/>
    <lineage>
        <taxon>Eukaryota</taxon>
        <taxon>Metazoa</taxon>
        <taxon>Spiralia</taxon>
        <taxon>Lophotrochozoa</taxon>
        <taxon>Platyhelminthes</taxon>
        <taxon>Trematoda</taxon>
        <taxon>Digenea</taxon>
        <taxon>Plagiorchiida</taxon>
        <taxon>Pronocephalata</taxon>
        <taxon>Paramphistomoidea</taxon>
        <taxon>Paramphistomidae</taxon>
        <taxon>Calicophoron</taxon>
    </lineage>
</organism>
<evidence type="ECO:0000256" key="4">
    <source>
        <dbReference type="ARBA" id="ARBA00022989"/>
    </source>
</evidence>
<dbReference type="PANTHER" id="PTHR12270:SF25">
    <property type="entry name" value="GLYCOSYLTRANSFERASE-LIKE PROTEIN LARGE"/>
    <property type="match status" value="1"/>
</dbReference>
<accession>A0AAV2TG86</accession>
<name>A0AAV2TG86_CALDB</name>
<dbReference type="GO" id="GO:0015020">
    <property type="term" value="F:glucuronosyltransferase activity"/>
    <property type="evidence" value="ECO:0007669"/>
    <property type="project" value="TreeGrafter"/>
</dbReference>
<dbReference type="InterPro" id="IPR002495">
    <property type="entry name" value="Glyco_trans_8"/>
</dbReference>
<evidence type="ECO:0000256" key="8">
    <source>
        <dbReference type="SAM" id="Phobius"/>
    </source>
</evidence>
<gene>
    <name evidence="9" type="ORF">CDAUBV1_LOCUS7395</name>
</gene>
<reference evidence="9" key="1">
    <citation type="submission" date="2024-06" db="EMBL/GenBank/DDBJ databases">
        <authorList>
            <person name="Liu X."/>
            <person name="Lenzi L."/>
            <person name="Haldenby T S."/>
            <person name="Uol C."/>
        </authorList>
    </citation>
    <scope>NUCLEOTIDE SEQUENCE</scope>
</reference>
<evidence type="ECO:0008006" key="11">
    <source>
        <dbReference type="Google" id="ProtNLM"/>
    </source>
</evidence>
<dbReference type="Pfam" id="PF01501">
    <property type="entry name" value="Glyco_transf_8"/>
    <property type="match status" value="1"/>
</dbReference>
<protein>
    <recommendedName>
        <fullName evidence="11">Glycosyltransferase</fullName>
    </recommendedName>
</protein>
<comment type="subcellular location">
    <subcellularLocation>
        <location evidence="1">Golgi apparatus membrane</location>
        <topology evidence="1">Single-pass type II membrane protein</topology>
    </subcellularLocation>
</comment>
<keyword evidence="7" id="KW-0325">Glycoprotein</keyword>
<evidence type="ECO:0000256" key="2">
    <source>
        <dbReference type="ARBA" id="ARBA00022692"/>
    </source>
</evidence>
<dbReference type="Proteomes" id="UP001497525">
    <property type="component" value="Unassembled WGS sequence"/>
</dbReference>
<dbReference type="GO" id="GO:0035269">
    <property type="term" value="P:protein O-linked glycosylation via mannose"/>
    <property type="evidence" value="ECO:0007669"/>
    <property type="project" value="TreeGrafter"/>
</dbReference>